<proteinExistence type="predicted"/>
<dbReference type="EMBL" id="VHQI01000008">
    <property type="protein sequence ID" value="TPW41490.1"/>
    <property type="molecule type" value="Genomic_DNA"/>
</dbReference>
<feature type="domain" description="Flavoprotein" evidence="1">
    <location>
        <begin position="51"/>
        <end position="152"/>
    </location>
</feature>
<keyword evidence="3" id="KW-1185">Reference proteome</keyword>
<dbReference type="RefSeq" id="WP_141176922.1">
    <property type="nucleotide sequence ID" value="NZ_JBHUFX010000005.1"/>
</dbReference>
<dbReference type="OrthoDB" id="1793171at2"/>
<dbReference type="Proteomes" id="UP000319523">
    <property type="component" value="Unassembled WGS sequence"/>
</dbReference>
<reference evidence="2 3" key="1">
    <citation type="submission" date="2019-06" db="EMBL/GenBank/DDBJ databases">
        <authorList>
            <person name="Yang Y."/>
        </authorList>
    </citation>
    <scope>NUCLEOTIDE SEQUENCE [LARGE SCALE GENOMIC DNA]</scope>
    <source>
        <strain evidence="2 3">BIT-26</strain>
    </source>
</reference>
<evidence type="ECO:0000313" key="3">
    <source>
        <dbReference type="Proteomes" id="UP000319523"/>
    </source>
</evidence>
<dbReference type="AlphaFoldDB" id="A0A506V7Y4"/>
<dbReference type="InterPro" id="IPR036551">
    <property type="entry name" value="Flavin_trans-like"/>
</dbReference>
<name>A0A506V7Y4_9GAMM</name>
<dbReference type="Pfam" id="PF02441">
    <property type="entry name" value="Flavoprotein"/>
    <property type="match status" value="1"/>
</dbReference>
<organism evidence="2 3">
    <name type="scientific">Mixta tenebrionis</name>
    <dbReference type="NCBI Taxonomy" id="2562439"/>
    <lineage>
        <taxon>Bacteria</taxon>
        <taxon>Pseudomonadati</taxon>
        <taxon>Pseudomonadota</taxon>
        <taxon>Gammaproteobacteria</taxon>
        <taxon>Enterobacterales</taxon>
        <taxon>Erwiniaceae</taxon>
        <taxon>Mixta</taxon>
    </lineage>
</organism>
<accession>A0A506V7Y4</accession>
<dbReference type="SUPFAM" id="SSF52507">
    <property type="entry name" value="Homo-oligomeric flavin-containing Cys decarboxylases, HFCD"/>
    <property type="match status" value="1"/>
</dbReference>
<protein>
    <recommendedName>
        <fullName evidence="1">Flavoprotein domain-containing protein</fullName>
    </recommendedName>
</protein>
<evidence type="ECO:0000259" key="1">
    <source>
        <dbReference type="Pfam" id="PF02441"/>
    </source>
</evidence>
<comment type="caution">
    <text evidence="2">The sequence shown here is derived from an EMBL/GenBank/DDBJ whole genome shotgun (WGS) entry which is preliminary data.</text>
</comment>
<evidence type="ECO:0000313" key="2">
    <source>
        <dbReference type="EMBL" id="TPW41490.1"/>
    </source>
</evidence>
<dbReference type="GO" id="GO:0003824">
    <property type="term" value="F:catalytic activity"/>
    <property type="evidence" value="ECO:0007669"/>
    <property type="project" value="InterPro"/>
</dbReference>
<dbReference type="InterPro" id="IPR003382">
    <property type="entry name" value="Flavoprotein"/>
</dbReference>
<dbReference type="Gene3D" id="3.40.50.1950">
    <property type="entry name" value="Flavin prenyltransferase-like"/>
    <property type="match status" value="1"/>
</dbReference>
<sequence>MDQHALSRLLDQIIAELLAQKKQRRTHNRIMKVVISGEDLVTLPATLDALSALDRSGYGLSLAFSCSASHSSLRAACLNGLAQRGVAAWQDDSEPTASDTAFHGLYLPALSSNSLSKIALGIRDNLVCRWAFHALGLNKQVIVTPNAEYRSDTSCAFSAALRARLSSYAATLVAYGVTLIGQSVDAEDTQAAAGARQLITLSDVRQQRAGQALNVGNRTLITPAARDEIQRRGINIVHS</sequence>
<gene>
    <name evidence="2" type="ORF">FKM52_14690</name>
</gene>